<protein>
    <submittedName>
        <fullName evidence="2">Uncharacterized protein</fullName>
    </submittedName>
</protein>
<evidence type="ECO:0000313" key="3">
    <source>
        <dbReference type="Proteomes" id="UP000827424"/>
    </source>
</evidence>
<feature type="region of interest" description="Disordered" evidence="1">
    <location>
        <begin position="1"/>
        <end position="86"/>
    </location>
</feature>
<feature type="compositionally biased region" description="Gly residues" evidence="1">
    <location>
        <begin position="68"/>
        <end position="80"/>
    </location>
</feature>
<name>A0AAE9BM30_9CAUD</name>
<feature type="compositionally biased region" description="Basic and acidic residues" evidence="1">
    <location>
        <begin position="45"/>
        <end position="56"/>
    </location>
</feature>
<dbReference type="EMBL" id="MZ666938">
    <property type="protein sequence ID" value="UAJ16902.1"/>
    <property type="molecule type" value="Genomic_DNA"/>
</dbReference>
<reference evidence="2" key="1">
    <citation type="submission" date="2021-07" db="EMBL/GenBank/DDBJ databases">
        <title>A sheep in wolf's clothing: the temperate origins of bacteriophage T7.</title>
        <authorList>
            <person name="Boeckman J.X."/>
            <person name="Korn A."/>
            <person name="Yao G."/>
            <person name="Ravindran A."/>
            <person name="Gonzalez C."/>
            <person name="Gill J."/>
        </authorList>
    </citation>
    <scope>NUCLEOTIDE SEQUENCE</scope>
</reference>
<organism evidence="2 3">
    <name type="scientific">Desulfovibrio phage ProddE</name>
    <dbReference type="NCBI Taxonomy" id="2866661"/>
    <lineage>
        <taxon>Viruses</taxon>
        <taxon>Duplodnaviria</taxon>
        <taxon>Heunggongvirae</taxon>
        <taxon>Uroviricota</taxon>
        <taxon>Caudoviricetes</taxon>
        <taxon>Autographivirales</taxon>
        <taxon>Autographivirales incertae sedis</taxon>
        <taxon>Proddevirus</taxon>
        <taxon>Proddevirus proddE</taxon>
    </lineage>
</organism>
<keyword evidence="3" id="KW-1185">Reference proteome</keyword>
<proteinExistence type="predicted"/>
<feature type="compositionally biased region" description="Low complexity" evidence="1">
    <location>
        <begin position="20"/>
        <end position="41"/>
    </location>
</feature>
<dbReference type="Proteomes" id="UP000827424">
    <property type="component" value="Segment"/>
</dbReference>
<accession>A0AAE9BM30</accession>
<evidence type="ECO:0000313" key="2">
    <source>
        <dbReference type="EMBL" id="UAJ16902.1"/>
    </source>
</evidence>
<gene>
    <name evidence="2" type="ORF">CPT_ProddE_022</name>
</gene>
<sequence length="86" mass="8291">MPLCGSVFGGGGVSAPKVQSVSAPTVAATPPPVEQVAEAPVTNEGSKRSKTGETQRKGTSALKINLNLGGGSMGAAGGTSGLSIPQ</sequence>
<evidence type="ECO:0000256" key="1">
    <source>
        <dbReference type="SAM" id="MobiDB-lite"/>
    </source>
</evidence>